<dbReference type="GO" id="GO:0016829">
    <property type="term" value="F:lyase activity"/>
    <property type="evidence" value="ECO:0007669"/>
    <property type="project" value="UniProtKB-KW"/>
</dbReference>
<feature type="non-terminal residue" evidence="1">
    <location>
        <position position="72"/>
    </location>
</feature>
<protein>
    <submittedName>
        <fullName evidence="1">Pyruvate formate lyase-activating protein</fullName>
    </submittedName>
</protein>
<organism evidence="1 2">
    <name type="scientific">Clostridium innocuum</name>
    <dbReference type="NCBI Taxonomy" id="1522"/>
    <lineage>
        <taxon>Bacteria</taxon>
        <taxon>Bacillati</taxon>
        <taxon>Bacillota</taxon>
        <taxon>Clostridia</taxon>
        <taxon>Eubacteriales</taxon>
        <taxon>Clostridiaceae</taxon>
        <taxon>Clostridium</taxon>
    </lineage>
</organism>
<evidence type="ECO:0000313" key="1">
    <source>
        <dbReference type="EMBL" id="KGJ50976.1"/>
    </source>
</evidence>
<comment type="caution">
    <text evidence="1">The sequence shown here is derived from an EMBL/GenBank/DDBJ whole genome shotgun (WGS) entry which is preliminary data.</text>
</comment>
<evidence type="ECO:0000313" key="2">
    <source>
        <dbReference type="Proteomes" id="UP000030008"/>
    </source>
</evidence>
<name>A0A099I053_CLOIN</name>
<dbReference type="AlphaFoldDB" id="A0A099I053"/>
<sequence>RLAAMHKPMWIRMVIVKGYNDDRRDLRKRLQFAASLGSAVQRVELLPYHALGEGKYKSMELAYPIQEDACPD</sequence>
<dbReference type="Proteomes" id="UP000030008">
    <property type="component" value="Unassembled WGS sequence"/>
</dbReference>
<feature type="non-terminal residue" evidence="1">
    <location>
        <position position="1"/>
    </location>
</feature>
<keyword evidence="1" id="KW-0670">Pyruvate</keyword>
<proteinExistence type="predicted"/>
<dbReference type="EMBL" id="JQIF01000399">
    <property type="protein sequence ID" value="KGJ50976.1"/>
    <property type="molecule type" value="Genomic_DNA"/>
</dbReference>
<gene>
    <name evidence="1" type="ORF">CIAN88_23925</name>
</gene>
<dbReference type="Gene3D" id="3.80.30.10">
    <property type="entry name" value="pyruvate-formate lyase- activating enzyme"/>
    <property type="match status" value="1"/>
</dbReference>
<accession>A0A099I053</accession>
<reference evidence="1 2" key="1">
    <citation type="submission" date="2014-08" db="EMBL/GenBank/DDBJ databases">
        <title>Clostridium innocuum, an unnegligible vancomycin-resistant pathogen causing extra-intestinal infections.</title>
        <authorList>
            <person name="Feng Y."/>
            <person name="Chiu C.-H."/>
        </authorList>
    </citation>
    <scope>NUCLEOTIDE SEQUENCE [LARGE SCALE GENOMIC DNA]</scope>
    <source>
        <strain evidence="1 2">AN88</strain>
    </source>
</reference>
<keyword evidence="1" id="KW-0456">Lyase</keyword>